<dbReference type="AlphaFoldDB" id="A0A517SQH7"/>
<sequence length="317" mass="35339">MSLLIPCPNQPMNPMNSSLRRRQFLTACGAAGLAGLATEKSASALQSSSLKNCPVCVFTKPFNSLSFDQLAKAIAELGFDGIEAPIRKGGHIEPEQAHEKLHELVEALDKHGLKITLMTTNVNDPDDPMTERMLRTAATLGIQRYRMQYVHYDQATPIKQQLQRWRNQFKALAAMNHDFGITGLYQNHAGGKYMGAAIWDLAEVLDGLPKSDLGMAYDIRHATVEGGTSWPISFRMIRDHIDTIYVKDFQWNGSRVTNVPLGQGLVKPQFYKLLADSGFDGPISLHEEYLDHRDPKLVPQHLAAMKQDLATLKSQLK</sequence>
<dbReference type="InterPro" id="IPR036237">
    <property type="entry name" value="Xyl_isomerase-like_sf"/>
</dbReference>
<dbReference type="PANTHER" id="PTHR12110">
    <property type="entry name" value="HYDROXYPYRUVATE ISOMERASE"/>
    <property type="match status" value="1"/>
</dbReference>
<name>A0A517SQH7_9BACT</name>
<dbReference type="GO" id="GO:0016853">
    <property type="term" value="F:isomerase activity"/>
    <property type="evidence" value="ECO:0007669"/>
    <property type="project" value="UniProtKB-KW"/>
</dbReference>
<dbReference type="InterPro" id="IPR006311">
    <property type="entry name" value="TAT_signal"/>
</dbReference>
<dbReference type="EMBL" id="CP036272">
    <property type="protein sequence ID" value="QDT58376.1"/>
    <property type="molecule type" value="Genomic_DNA"/>
</dbReference>
<protein>
    <submittedName>
        <fullName evidence="2">Xylose isomerase-like TIM barrel</fullName>
    </submittedName>
</protein>
<dbReference type="InterPro" id="IPR013022">
    <property type="entry name" value="Xyl_isomerase-like_TIM-brl"/>
</dbReference>
<dbReference type="InterPro" id="IPR050312">
    <property type="entry name" value="IolE/XylAMocC-like"/>
</dbReference>
<dbReference type="Proteomes" id="UP000315003">
    <property type="component" value="Chromosome"/>
</dbReference>
<proteinExistence type="predicted"/>
<organism evidence="2 3">
    <name type="scientific">Stieleria bergensis</name>
    <dbReference type="NCBI Taxonomy" id="2528025"/>
    <lineage>
        <taxon>Bacteria</taxon>
        <taxon>Pseudomonadati</taxon>
        <taxon>Planctomycetota</taxon>
        <taxon>Planctomycetia</taxon>
        <taxon>Pirellulales</taxon>
        <taxon>Pirellulaceae</taxon>
        <taxon>Stieleria</taxon>
    </lineage>
</organism>
<gene>
    <name evidence="2" type="ORF">SV7mr_08670</name>
</gene>
<dbReference type="Gene3D" id="3.20.20.150">
    <property type="entry name" value="Divalent-metal-dependent TIM barrel enzymes"/>
    <property type="match status" value="1"/>
</dbReference>
<accession>A0A517SQH7</accession>
<reference evidence="2 3" key="1">
    <citation type="submission" date="2019-02" db="EMBL/GenBank/DDBJ databases">
        <title>Deep-cultivation of Planctomycetes and their phenomic and genomic characterization uncovers novel biology.</title>
        <authorList>
            <person name="Wiegand S."/>
            <person name="Jogler M."/>
            <person name="Boedeker C."/>
            <person name="Pinto D."/>
            <person name="Vollmers J."/>
            <person name="Rivas-Marin E."/>
            <person name="Kohn T."/>
            <person name="Peeters S.H."/>
            <person name="Heuer A."/>
            <person name="Rast P."/>
            <person name="Oberbeckmann S."/>
            <person name="Bunk B."/>
            <person name="Jeske O."/>
            <person name="Meyerdierks A."/>
            <person name="Storesund J.E."/>
            <person name="Kallscheuer N."/>
            <person name="Luecker S."/>
            <person name="Lage O.M."/>
            <person name="Pohl T."/>
            <person name="Merkel B.J."/>
            <person name="Hornburger P."/>
            <person name="Mueller R.-W."/>
            <person name="Bruemmer F."/>
            <person name="Labrenz M."/>
            <person name="Spormann A.M."/>
            <person name="Op den Camp H."/>
            <person name="Overmann J."/>
            <person name="Amann R."/>
            <person name="Jetten M.S.M."/>
            <person name="Mascher T."/>
            <person name="Medema M.H."/>
            <person name="Devos D.P."/>
            <person name="Kaster A.-K."/>
            <person name="Ovreas L."/>
            <person name="Rohde M."/>
            <person name="Galperin M.Y."/>
            <person name="Jogler C."/>
        </authorList>
    </citation>
    <scope>NUCLEOTIDE SEQUENCE [LARGE SCALE GENOMIC DNA]</scope>
    <source>
        <strain evidence="2 3">SV_7m_r</strain>
    </source>
</reference>
<dbReference type="PANTHER" id="PTHR12110:SF21">
    <property type="entry name" value="XYLOSE ISOMERASE-LIKE TIM BARREL DOMAIN-CONTAINING PROTEIN"/>
    <property type="match status" value="1"/>
</dbReference>
<keyword evidence="2" id="KW-0413">Isomerase</keyword>
<feature type="domain" description="Xylose isomerase-like TIM barrel" evidence="1">
    <location>
        <begin position="72"/>
        <end position="305"/>
    </location>
</feature>
<keyword evidence="3" id="KW-1185">Reference proteome</keyword>
<evidence type="ECO:0000313" key="2">
    <source>
        <dbReference type="EMBL" id="QDT58376.1"/>
    </source>
</evidence>
<dbReference type="SUPFAM" id="SSF51658">
    <property type="entry name" value="Xylose isomerase-like"/>
    <property type="match status" value="1"/>
</dbReference>
<evidence type="ECO:0000313" key="3">
    <source>
        <dbReference type="Proteomes" id="UP000315003"/>
    </source>
</evidence>
<dbReference type="Pfam" id="PF01261">
    <property type="entry name" value="AP_endonuc_2"/>
    <property type="match status" value="1"/>
</dbReference>
<dbReference type="PROSITE" id="PS51318">
    <property type="entry name" value="TAT"/>
    <property type="match status" value="1"/>
</dbReference>
<evidence type="ECO:0000259" key="1">
    <source>
        <dbReference type="Pfam" id="PF01261"/>
    </source>
</evidence>